<dbReference type="AlphaFoldDB" id="A0A0D6R8L3"/>
<reference evidence="3" key="1">
    <citation type="submission" date="2015-03" db="EMBL/GenBank/DDBJ databases">
        <title>A transcriptome of Araucaria cunninghamii, an australian fine timber species.</title>
        <authorList>
            <person name="Jing Yi C.J.Y."/>
            <person name="Yin San L.Y.S."/>
            <person name="Abdul Karim S.S."/>
            <person name="Wan Azmi N.N."/>
            <person name="Hercus R.R."/>
            <person name="Croft L.L."/>
        </authorList>
    </citation>
    <scope>NUCLEOTIDE SEQUENCE</scope>
    <source>
        <strain evidence="3">MI0301</strain>
        <tissue evidence="3">Leaf</tissue>
    </source>
</reference>
<dbReference type="SMART" id="SM00316">
    <property type="entry name" value="S1"/>
    <property type="match status" value="2"/>
</dbReference>
<dbReference type="Pfam" id="PF00575">
    <property type="entry name" value="S1"/>
    <property type="match status" value="1"/>
</dbReference>
<proteinExistence type="predicted"/>
<dbReference type="GO" id="GO:0003723">
    <property type="term" value="F:RNA binding"/>
    <property type="evidence" value="ECO:0007669"/>
    <property type="project" value="TreeGrafter"/>
</dbReference>
<dbReference type="EMBL" id="GCKF01020151">
    <property type="protein sequence ID" value="JAG98678.1"/>
    <property type="molecule type" value="Transcribed_RNA"/>
</dbReference>
<accession>A0A0D6R8L3</accession>
<evidence type="ECO:0000259" key="2">
    <source>
        <dbReference type="PROSITE" id="PS50126"/>
    </source>
</evidence>
<evidence type="ECO:0000313" key="3">
    <source>
        <dbReference type="EMBL" id="JAG98678.1"/>
    </source>
</evidence>
<dbReference type="GO" id="GO:0043489">
    <property type="term" value="P:RNA stabilization"/>
    <property type="evidence" value="ECO:0007669"/>
    <property type="project" value="TreeGrafter"/>
</dbReference>
<dbReference type="Gene3D" id="2.40.50.140">
    <property type="entry name" value="Nucleic acid-binding proteins"/>
    <property type="match status" value="1"/>
</dbReference>
<sequence>MLGHVSDSVSVPSRWNAILPPQISLNHNQCKIPRRRRSSNYLAKILSFTTIQTLPNANANPSAPSTSLKLLAKPPTIGRNLNMSNPVNGIPAPKRPDEVKEKENEVKEEEHEDVEYYNFNVGDLVAGVVVSRTGNKLKVNIGSENLASMYLNEFLPINKFETGRHVYEIPSNTEGSSAGFGRDRFGNGKMGIFMDKEEDPGDGLLGCVTEEGTVVYAEVLGRALTGEALLSCRRNARKLAWQRVRQIKEENEPIEIYISEWNSGGLVARIEGLRAFLPKREMLNTPFDNFAALKGYVGTWMNVVIINVDEALADLTVSERRAWEMRNFYEGNLLQGTIIRLFPYGAQVNVDGTSLSGLLHISNISCARVSSVSDLFSKGEKVKVLVIRSNISDKPTFSTADLESEKGLILSNKEKVFKEAEQIAAAYRSRLSSIWHMHEREARTNELDTLANTNEGYANWDWFSFEPVKGSFLIHF</sequence>
<dbReference type="InterPro" id="IPR012340">
    <property type="entry name" value="NA-bd_OB-fold"/>
</dbReference>
<dbReference type="PANTHER" id="PTHR15838:SF3">
    <property type="entry name" value="PROTEIN PIGMENT DEFECTIVE 338, CHLOROPLASTIC"/>
    <property type="match status" value="1"/>
</dbReference>
<dbReference type="PANTHER" id="PTHR15838">
    <property type="entry name" value="NUCLEOLAR PROTEIN OF 40 KDA"/>
    <property type="match status" value="1"/>
</dbReference>
<dbReference type="SUPFAM" id="SSF50249">
    <property type="entry name" value="Nucleic acid-binding proteins"/>
    <property type="match status" value="3"/>
</dbReference>
<feature type="domain" description="S1 motif" evidence="2">
    <location>
        <begin position="331"/>
        <end position="413"/>
    </location>
</feature>
<name>A0A0D6R8L3_ARACU</name>
<organism evidence="3">
    <name type="scientific">Araucaria cunninghamii</name>
    <name type="common">Hoop pine</name>
    <name type="synonym">Moreton Bay pine</name>
    <dbReference type="NCBI Taxonomy" id="56994"/>
    <lineage>
        <taxon>Eukaryota</taxon>
        <taxon>Viridiplantae</taxon>
        <taxon>Streptophyta</taxon>
        <taxon>Embryophyta</taxon>
        <taxon>Tracheophyta</taxon>
        <taxon>Spermatophyta</taxon>
        <taxon>Pinopsida</taxon>
        <taxon>Pinidae</taxon>
        <taxon>Conifers II</taxon>
        <taxon>Araucariales</taxon>
        <taxon>Araucariaceae</taxon>
        <taxon>Araucaria</taxon>
    </lineage>
</organism>
<dbReference type="PROSITE" id="PS50126">
    <property type="entry name" value="S1"/>
    <property type="match status" value="1"/>
</dbReference>
<feature type="region of interest" description="Disordered" evidence="1">
    <location>
        <begin position="80"/>
        <end position="99"/>
    </location>
</feature>
<dbReference type="InterPro" id="IPR003029">
    <property type="entry name" value="S1_domain"/>
</dbReference>
<protein>
    <recommendedName>
        <fullName evidence="2">S1 motif domain-containing protein</fullName>
    </recommendedName>
</protein>
<evidence type="ECO:0000256" key="1">
    <source>
        <dbReference type="SAM" id="MobiDB-lite"/>
    </source>
</evidence>